<evidence type="ECO:0000256" key="1">
    <source>
        <dbReference type="SAM" id="MobiDB-lite"/>
    </source>
</evidence>
<dbReference type="SUPFAM" id="SSF53098">
    <property type="entry name" value="Ribonuclease H-like"/>
    <property type="match status" value="1"/>
</dbReference>
<dbReference type="PANTHER" id="PTHR23272:SF189">
    <property type="entry name" value="ZINC FINGER BED DOMAIN-CONTAINING PROTEIN RICESLEEPER 1-LIKE"/>
    <property type="match status" value="1"/>
</dbReference>
<dbReference type="Proteomes" id="UP000593573">
    <property type="component" value="Unassembled WGS sequence"/>
</dbReference>
<reference evidence="3 4" key="1">
    <citation type="journal article" date="2019" name="Genome Biol. Evol.">
        <title>Insights into the evolution of the New World diploid cottons (Gossypium, subgenus Houzingenia) based on genome sequencing.</title>
        <authorList>
            <person name="Grover C.E."/>
            <person name="Arick M.A. 2nd"/>
            <person name="Thrash A."/>
            <person name="Conover J.L."/>
            <person name="Sanders W.S."/>
            <person name="Peterson D.G."/>
            <person name="Frelichowski J.E."/>
            <person name="Scheffler J.A."/>
            <person name="Scheffler B.E."/>
            <person name="Wendel J.F."/>
        </authorList>
    </citation>
    <scope>NUCLEOTIDE SEQUENCE [LARGE SCALE GENOMIC DNA]</scope>
    <source>
        <strain evidence="3">57</strain>
        <tissue evidence="3">Leaf</tissue>
    </source>
</reference>
<organism evidence="3 4">
    <name type="scientific">Gossypium klotzschianum</name>
    <dbReference type="NCBI Taxonomy" id="34286"/>
    <lineage>
        <taxon>Eukaryota</taxon>
        <taxon>Viridiplantae</taxon>
        <taxon>Streptophyta</taxon>
        <taxon>Embryophyta</taxon>
        <taxon>Tracheophyta</taxon>
        <taxon>Spermatophyta</taxon>
        <taxon>Magnoliopsida</taxon>
        <taxon>eudicotyledons</taxon>
        <taxon>Gunneridae</taxon>
        <taxon>Pentapetalae</taxon>
        <taxon>rosids</taxon>
        <taxon>malvids</taxon>
        <taxon>Malvales</taxon>
        <taxon>Malvaceae</taxon>
        <taxon>Malvoideae</taxon>
        <taxon>Gossypium</taxon>
    </lineage>
</organism>
<dbReference type="AlphaFoldDB" id="A0A7J8UYK0"/>
<comment type="caution">
    <text evidence="3">The sequence shown here is derived from an EMBL/GenBank/DDBJ whole genome shotgun (WGS) entry which is preliminary data.</text>
</comment>
<evidence type="ECO:0000313" key="4">
    <source>
        <dbReference type="Proteomes" id="UP000593573"/>
    </source>
</evidence>
<dbReference type="OrthoDB" id="996692at2759"/>
<evidence type="ECO:0000259" key="2">
    <source>
        <dbReference type="Pfam" id="PF05699"/>
    </source>
</evidence>
<dbReference type="Pfam" id="PF05699">
    <property type="entry name" value="Dimer_Tnp_hAT"/>
    <property type="match status" value="1"/>
</dbReference>
<dbReference type="InterPro" id="IPR008906">
    <property type="entry name" value="HATC_C_dom"/>
</dbReference>
<gene>
    <name evidence="3" type="ORF">Goklo_008083</name>
</gene>
<feature type="region of interest" description="Disordered" evidence="1">
    <location>
        <begin position="1"/>
        <end position="20"/>
    </location>
</feature>
<evidence type="ECO:0000313" key="3">
    <source>
        <dbReference type="EMBL" id="MBA0655616.1"/>
    </source>
</evidence>
<sequence length="100" mass="10754">MSSSLGGSSNVSDNNSVDSNLHQHNVNMADLGGDYDESDDYKCKISICYNELSLLACDLLAISILTVAFESAFSMGKKVITPLRSSLQPKTVQAVVCFDD</sequence>
<dbReference type="PANTHER" id="PTHR23272">
    <property type="entry name" value="BED FINGER-RELATED"/>
    <property type="match status" value="1"/>
</dbReference>
<keyword evidence="4" id="KW-1185">Reference proteome</keyword>
<dbReference type="EMBL" id="JABFAB010000008">
    <property type="protein sequence ID" value="MBA0655616.1"/>
    <property type="molecule type" value="Genomic_DNA"/>
</dbReference>
<name>A0A7J8UYK0_9ROSI</name>
<proteinExistence type="predicted"/>
<accession>A0A7J8UYK0</accession>
<protein>
    <recommendedName>
        <fullName evidence="2">HAT C-terminal dimerisation domain-containing protein</fullName>
    </recommendedName>
</protein>
<dbReference type="GO" id="GO:0046983">
    <property type="term" value="F:protein dimerization activity"/>
    <property type="evidence" value="ECO:0007669"/>
    <property type="project" value="InterPro"/>
</dbReference>
<feature type="domain" description="HAT C-terminal dimerisation" evidence="2">
    <location>
        <begin position="46"/>
        <end position="98"/>
    </location>
</feature>
<dbReference type="InterPro" id="IPR012337">
    <property type="entry name" value="RNaseH-like_sf"/>
</dbReference>